<feature type="domain" description="N-acetyltransferase" evidence="4">
    <location>
        <begin position="1"/>
        <end position="145"/>
    </location>
</feature>
<dbReference type="InterPro" id="IPR000182">
    <property type="entry name" value="GNAT_dom"/>
</dbReference>
<dbReference type="InterPro" id="IPR016181">
    <property type="entry name" value="Acyl_CoA_acyltransferase"/>
</dbReference>
<name>A0A4V5TKR6_9ACTN</name>
<dbReference type="EC" id="2.3.1.266" evidence="3"/>
<dbReference type="PANTHER" id="PTHR43877:SF2">
    <property type="entry name" value="AMINOALKYLPHOSPHONATE N-ACETYLTRANSFERASE-RELATED"/>
    <property type="match status" value="1"/>
</dbReference>
<evidence type="ECO:0000313" key="6">
    <source>
        <dbReference type="Proteomes" id="UP000307808"/>
    </source>
</evidence>
<proteinExistence type="inferred from homology"/>
<keyword evidence="2" id="KW-0012">Acyltransferase</keyword>
<evidence type="ECO:0000256" key="3">
    <source>
        <dbReference type="RuleBase" id="RU363094"/>
    </source>
</evidence>
<dbReference type="GO" id="GO:0005737">
    <property type="term" value="C:cytoplasm"/>
    <property type="evidence" value="ECO:0007669"/>
    <property type="project" value="UniProtKB-SubCell"/>
</dbReference>
<gene>
    <name evidence="5" type="primary">rimI</name>
    <name evidence="5" type="ORF">FC770_06400</name>
</gene>
<dbReference type="RefSeq" id="WP_137065197.1">
    <property type="nucleotide sequence ID" value="NZ_CP040748.1"/>
</dbReference>
<reference evidence="5 6" key="1">
    <citation type="submission" date="2019-04" db="EMBL/GenBank/DDBJ databases">
        <authorList>
            <person name="Dong K."/>
        </authorList>
    </citation>
    <scope>NUCLEOTIDE SEQUENCE [LARGE SCALE GENOMIC DNA]</scope>
    <source>
        <strain evidence="6">dk3543</strain>
    </source>
</reference>
<comment type="function">
    <text evidence="3">Acetylates the N-terminal alanine of ribosomal protein bS18.</text>
</comment>
<dbReference type="Pfam" id="PF00583">
    <property type="entry name" value="Acetyltransf_1"/>
    <property type="match status" value="1"/>
</dbReference>
<comment type="subcellular location">
    <subcellularLocation>
        <location evidence="3">Cytoplasm</location>
    </subcellularLocation>
</comment>
<dbReference type="SUPFAM" id="SSF55729">
    <property type="entry name" value="Acyl-CoA N-acyltransferases (Nat)"/>
    <property type="match status" value="1"/>
</dbReference>
<dbReference type="GO" id="GO:0008999">
    <property type="term" value="F:protein-N-terminal-alanine acetyltransferase activity"/>
    <property type="evidence" value="ECO:0007669"/>
    <property type="project" value="UniProtKB-EC"/>
</dbReference>
<dbReference type="InterPro" id="IPR050832">
    <property type="entry name" value="Bact_Acetyltransf"/>
</dbReference>
<evidence type="ECO:0000259" key="4">
    <source>
        <dbReference type="PROSITE" id="PS51186"/>
    </source>
</evidence>
<dbReference type="PANTHER" id="PTHR43877">
    <property type="entry name" value="AMINOALKYLPHOSPHONATE N-ACETYLTRANSFERASE-RELATED-RELATED"/>
    <property type="match status" value="1"/>
</dbReference>
<sequence length="152" mass="16103">MTLRPGHDEDLPALAALEEEAFGADAWSAATLGELVSAAGRRLLVAERDGEVVGYVLTALAGDFADLLRIAVAASARREGVASMLVDAAVLAAAADGADRMLLEVSEANAGAQAFYRRRGFTEIDRRPGYYRDGSAALVMLRELPAPERMDP</sequence>
<dbReference type="OrthoDB" id="529907at2"/>
<keyword evidence="3" id="KW-0963">Cytoplasm</keyword>
<accession>A0A4V5TKR6</accession>
<organism evidence="5 6">
    <name type="scientific">Nocardioides jishulii</name>
    <dbReference type="NCBI Taxonomy" id="2575440"/>
    <lineage>
        <taxon>Bacteria</taxon>
        <taxon>Bacillati</taxon>
        <taxon>Actinomycetota</taxon>
        <taxon>Actinomycetes</taxon>
        <taxon>Propionibacteriales</taxon>
        <taxon>Nocardioidaceae</taxon>
        <taxon>Nocardioides</taxon>
    </lineage>
</organism>
<evidence type="ECO:0000313" key="5">
    <source>
        <dbReference type="EMBL" id="TKI64743.1"/>
    </source>
</evidence>
<comment type="catalytic activity">
    <reaction evidence="3">
        <text>N-terminal L-alanyl-[ribosomal protein bS18] + acetyl-CoA = N-terminal N(alpha)-acetyl-L-alanyl-[ribosomal protein bS18] + CoA + H(+)</text>
        <dbReference type="Rhea" id="RHEA:43756"/>
        <dbReference type="Rhea" id="RHEA-COMP:10676"/>
        <dbReference type="Rhea" id="RHEA-COMP:10677"/>
        <dbReference type="ChEBI" id="CHEBI:15378"/>
        <dbReference type="ChEBI" id="CHEBI:57287"/>
        <dbReference type="ChEBI" id="CHEBI:57288"/>
        <dbReference type="ChEBI" id="CHEBI:64718"/>
        <dbReference type="ChEBI" id="CHEBI:83683"/>
        <dbReference type="EC" id="2.3.1.266"/>
    </reaction>
</comment>
<comment type="similarity">
    <text evidence="3">Belongs to the acetyltransferase family. RimI subfamily.</text>
</comment>
<comment type="caution">
    <text evidence="5">The sequence shown here is derived from an EMBL/GenBank/DDBJ whole genome shotgun (WGS) entry which is preliminary data.</text>
</comment>
<dbReference type="CDD" id="cd04301">
    <property type="entry name" value="NAT_SF"/>
    <property type="match status" value="1"/>
</dbReference>
<dbReference type="Gene3D" id="3.40.630.30">
    <property type="match status" value="1"/>
</dbReference>
<keyword evidence="6" id="KW-1185">Reference proteome</keyword>
<protein>
    <recommendedName>
        <fullName evidence="3">[Ribosomal protein bS18]-alanine N-acetyltransferase</fullName>
        <ecNumber evidence="3">2.3.1.266</ecNumber>
    </recommendedName>
</protein>
<dbReference type="AlphaFoldDB" id="A0A4V5TKR6"/>
<evidence type="ECO:0000256" key="2">
    <source>
        <dbReference type="ARBA" id="ARBA00023315"/>
    </source>
</evidence>
<dbReference type="Proteomes" id="UP000307808">
    <property type="component" value="Unassembled WGS sequence"/>
</dbReference>
<keyword evidence="1 5" id="KW-0808">Transferase</keyword>
<dbReference type="InterPro" id="IPR006464">
    <property type="entry name" value="AcTrfase_RimI/Ard1"/>
</dbReference>
<evidence type="ECO:0000256" key="1">
    <source>
        <dbReference type="ARBA" id="ARBA00022679"/>
    </source>
</evidence>
<dbReference type="NCBIfam" id="TIGR01575">
    <property type="entry name" value="rimI"/>
    <property type="match status" value="1"/>
</dbReference>
<dbReference type="PROSITE" id="PS51186">
    <property type="entry name" value="GNAT"/>
    <property type="match status" value="1"/>
</dbReference>
<dbReference type="EMBL" id="SZPY01000001">
    <property type="protein sequence ID" value="TKI64743.1"/>
    <property type="molecule type" value="Genomic_DNA"/>
</dbReference>